<protein>
    <submittedName>
        <fullName evidence="4">Filamentous hemagglutinin N-terminal domain-containing protein</fullName>
    </submittedName>
</protein>
<dbReference type="InterPro" id="IPR012334">
    <property type="entry name" value="Pectin_lyas_fold"/>
</dbReference>
<feature type="signal peptide" evidence="2">
    <location>
        <begin position="1"/>
        <end position="34"/>
    </location>
</feature>
<dbReference type="EMBL" id="JADOES010000002">
    <property type="protein sequence ID" value="MBT9314015.1"/>
    <property type="molecule type" value="Genomic_DNA"/>
</dbReference>
<dbReference type="SUPFAM" id="SSF51126">
    <property type="entry name" value="Pectin lyase-like"/>
    <property type="match status" value="3"/>
</dbReference>
<name>A0A947DAU3_9CYAN</name>
<evidence type="ECO:0000313" key="5">
    <source>
        <dbReference type="Proteomes" id="UP000717364"/>
    </source>
</evidence>
<sequence length="1454" mass="147941">MSTAPACSSRCVSVGKFLRMAVGLVMLGAFPASAQITSDASLGSRPSQITTDGTRELIQGGSTQGTNLFHSFSEFNVAEGQQVYFVNPNGIANILSRVTGTQRSDILGTLGVDGDANLFLLNPNGILFGPNAQLEMGGSFLASTADQLTFEDGATFSAVQPQQPLLTVSAPIGLHHGDRPNGNIINQGQLALSPEQQLTLFGHQVEHSGELRVPGGRVELLGHQIDVVGQAVIDVSSPGQGGVILVGGDYQGQPTRPTSAMTTVGAQTKLTADGIGTGNGGQVILWSDGITRFEGSILARGGAPDGTPDGTPDGAPDGTPDGAPDGTPDGAPDGTPVIGGTAGAGNGGFVEVSGKTGLVYAGQVDATATHGLSGTLLLDPTNVTIANGTGVNSLNVLFETVLEGLSGDTNLLITATNDIVLQDLADNALELQPGRGEVRFTADSDGDGVGAFIMEDVTADRIDTFGRDIAIAGANLQVGHLNTNATPNQDAGQLLNSAQAIGQVTGPALTTISGQLSHPTDVDLYEIYLSGTEPFSASTVTTNTASPNTQLFLFDATGRGLYGNDNDATCGCRQSTLQPGTQLPEGIYYLGIASYAAEPASSTGAIFSDGFATLNFNALEVATGPGQNEPLSTWINQPGIEVGGYDITLAGVTGVANQISEMPLSNSGAISLIATHGDIRTGQLTTTATNTGGDITVAATGGGLKITDTLNTLGSQGNGGRVSLTATGDIRFQPGASVLTRGQLAGDLSIQSDGEIVVQGGLFSMQSTTTDLTGVRGASFELQGQSLRLQNGAQIISETLGTVTLKDSRVEVQEGVTLSGLGSVNRFNPFSVLGTQVGSEATGNGGMLTLDIGTLSVTDAAVVTTRSFGRGNAGDLTIMGDEVLVSGAVQIDETLLLDNGESIFESELSTEAEREEEELLFRGGIDNPFTFSANEANAGDLRLDVGKLRVENGGEVSAGTHSLGNGGNFTIVANEVIVTGQMLGERSELGTETVPEFLAARPPEGNAGNLLIESDLISVTNGGQIATGTLALGGDAGRLEIKARDVEVSGGFVYQGNVNTSAIISEVLDPSNESVQGDTDRSFGGRGGAIDINAETLSLRNGGQISASTAGNGTAGDVTITVPAIELTGAFTPAIDLATMAQPRDTTPIPSGVFASSETEGQAAGNIQIATTTLKLNNSATLEASTQGDRGNITLTGGTVLMNNGGQITTNAVGTATGGNITLDLDLLIATPLLGNNDITANAEDGSGGQIRINSRSPILGFQVGDRDSFRAANLTPADRATNDITAFSQFNPAIDVGSVTIEPPEIDPTSGTVELPTLVDPSDRIATGCPAQRGNSFAVTGQGGLPPDPRRGLRGAAISHDFRLAPDGGTDGGVNHGVDEMLANGPGDQGAGTRHSPYGGISGDVSAVPGNAPIEAPIAEAQTWVKAANGSIRLINSSADLYALTFVSSTCQL</sequence>
<keyword evidence="5" id="KW-1185">Reference proteome</keyword>
<dbReference type="NCBIfam" id="TIGR01901">
    <property type="entry name" value="adhes_NPXG"/>
    <property type="match status" value="1"/>
</dbReference>
<keyword evidence="2" id="KW-0732">Signal</keyword>
<feature type="chain" id="PRO_5037280159" evidence="2">
    <location>
        <begin position="35"/>
        <end position="1454"/>
    </location>
</feature>
<proteinExistence type="predicted"/>
<dbReference type="Gene3D" id="2.160.20.10">
    <property type="entry name" value="Single-stranded right-handed beta-helix, Pectin lyase-like"/>
    <property type="match status" value="4"/>
</dbReference>
<comment type="caution">
    <text evidence="4">The sequence shown here is derived from an EMBL/GenBank/DDBJ whole genome shotgun (WGS) entry which is preliminary data.</text>
</comment>
<accession>A0A947DAU3</accession>
<dbReference type="RefSeq" id="WP_215607090.1">
    <property type="nucleotide sequence ID" value="NZ_JADOES010000002.1"/>
</dbReference>
<evidence type="ECO:0000259" key="3">
    <source>
        <dbReference type="SMART" id="SM00912"/>
    </source>
</evidence>
<evidence type="ECO:0000256" key="1">
    <source>
        <dbReference type="SAM" id="MobiDB-lite"/>
    </source>
</evidence>
<organism evidence="4 5">
    <name type="scientific">Leptothoe spongobia TAU-MAC 1115</name>
    <dbReference type="NCBI Taxonomy" id="1967444"/>
    <lineage>
        <taxon>Bacteria</taxon>
        <taxon>Bacillati</taxon>
        <taxon>Cyanobacteriota</taxon>
        <taxon>Cyanophyceae</taxon>
        <taxon>Nodosilineales</taxon>
        <taxon>Cymatolegaceae</taxon>
        <taxon>Leptothoe</taxon>
        <taxon>Leptothoe spongobia</taxon>
    </lineage>
</organism>
<evidence type="ECO:0000313" key="4">
    <source>
        <dbReference type="EMBL" id="MBT9314015.1"/>
    </source>
</evidence>
<reference evidence="4" key="1">
    <citation type="submission" date="2020-11" db="EMBL/GenBank/DDBJ databases">
        <authorList>
            <person name="Konstantinou D."/>
            <person name="Gkelis S."/>
            <person name="Popin R."/>
            <person name="Fewer D."/>
            <person name="Sivonen K."/>
        </authorList>
    </citation>
    <scope>NUCLEOTIDE SEQUENCE</scope>
    <source>
        <strain evidence="4">TAU-MAC 1115</strain>
    </source>
</reference>
<reference evidence="4" key="2">
    <citation type="journal article" date="2021" name="Mar. Drugs">
        <title>Genome Reduction and Secondary Metabolism of the Marine Sponge-Associated Cyanobacterium Leptothoe.</title>
        <authorList>
            <person name="Konstantinou D."/>
            <person name="Popin R.V."/>
            <person name="Fewer D.P."/>
            <person name="Sivonen K."/>
            <person name="Gkelis S."/>
        </authorList>
    </citation>
    <scope>NUCLEOTIDE SEQUENCE</scope>
    <source>
        <strain evidence="4">TAU-MAC 1115</strain>
    </source>
</reference>
<feature type="region of interest" description="Disordered" evidence="1">
    <location>
        <begin position="1330"/>
        <end position="1351"/>
    </location>
</feature>
<feature type="region of interest" description="Disordered" evidence="1">
    <location>
        <begin position="297"/>
        <end position="342"/>
    </location>
</feature>
<dbReference type="InterPro" id="IPR011050">
    <property type="entry name" value="Pectin_lyase_fold/virulence"/>
</dbReference>
<dbReference type="InterPro" id="IPR008638">
    <property type="entry name" value="FhaB/CdiA-like_TPS"/>
</dbReference>
<dbReference type="Proteomes" id="UP000717364">
    <property type="component" value="Unassembled WGS sequence"/>
</dbReference>
<dbReference type="Pfam" id="PF05860">
    <property type="entry name" value="TPS"/>
    <property type="match status" value="1"/>
</dbReference>
<feature type="compositionally biased region" description="Low complexity" evidence="1">
    <location>
        <begin position="301"/>
        <end position="336"/>
    </location>
</feature>
<dbReference type="SMART" id="SM00912">
    <property type="entry name" value="Haemagg_act"/>
    <property type="match status" value="1"/>
</dbReference>
<feature type="domain" description="Filamentous haemagglutinin FhaB/tRNA nuclease CdiA-like TPS" evidence="3">
    <location>
        <begin position="41"/>
        <end position="151"/>
    </location>
</feature>
<dbReference type="Gene3D" id="2.60.120.380">
    <property type="match status" value="1"/>
</dbReference>
<gene>
    <name evidence="4" type="ORF">IXB50_01075</name>
</gene>
<evidence type="ECO:0000256" key="2">
    <source>
        <dbReference type="SAM" id="SignalP"/>
    </source>
</evidence>